<accession>A0A5N5E861</accession>
<feature type="domain" description="TY-Chap central" evidence="1">
    <location>
        <begin position="26"/>
        <end position="152"/>
    </location>
</feature>
<dbReference type="EMBL" id="MRBO01000222">
    <property type="protein sequence ID" value="KAB2586283.1"/>
    <property type="molecule type" value="Genomic_DNA"/>
</dbReference>
<dbReference type="SUPFAM" id="SSF69635">
    <property type="entry name" value="Type III secretory system chaperone-like"/>
    <property type="match status" value="1"/>
</dbReference>
<dbReference type="Proteomes" id="UP000325576">
    <property type="component" value="Unassembled WGS sequence"/>
</dbReference>
<dbReference type="Pfam" id="PF22551">
    <property type="entry name" value="TY-Chap1"/>
    <property type="match status" value="1"/>
</dbReference>
<comment type="caution">
    <text evidence="2">The sequence shown here is derived from an EMBL/GenBank/DDBJ whole genome shotgun (WGS) entry which is preliminary data.</text>
</comment>
<organism evidence="2 3">
    <name type="scientific">Rhodococcus erythropolis</name>
    <name type="common">Arthrobacter picolinophilus</name>
    <dbReference type="NCBI Taxonomy" id="1833"/>
    <lineage>
        <taxon>Bacteria</taxon>
        <taxon>Bacillati</taxon>
        <taxon>Actinomycetota</taxon>
        <taxon>Actinomycetes</taxon>
        <taxon>Mycobacteriales</taxon>
        <taxon>Nocardiaceae</taxon>
        <taxon>Rhodococcus</taxon>
        <taxon>Rhodococcus erythropolis group</taxon>
    </lineage>
</organism>
<dbReference type="AlphaFoldDB" id="A0A5N5E861"/>
<dbReference type="Gene3D" id="3.30.1460.10">
    <property type="match status" value="1"/>
</dbReference>
<sequence length="201" mass="21258">MSDHDTTADQPLHINGAIALVTDERDELVRLCVQTLAELLGSEPATDDDGDIVVPVHGFVVYVTVADDGPQINVWSSVLTGLGNPSHAATRLIELAQEWPRLRFAFSGDHLLVSTMLDADPFAPQHLLNLIDEVHDFTHELDDDFAESFGGSLDCDADDDSYAGDCNPGGCGGDCDCACGANTDAADGDLGIRAVTSTSSK</sequence>
<evidence type="ECO:0000313" key="2">
    <source>
        <dbReference type="EMBL" id="KAB2586283.1"/>
    </source>
</evidence>
<evidence type="ECO:0000313" key="3">
    <source>
        <dbReference type="Proteomes" id="UP000325576"/>
    </source>
</evidence>
<name>A0A5N5E861_RHOER</name>
<proteinExistence type="predicted"/>
<reference evidence="2 3" key="1">
    <citation type="journal article" date="2017" name="Poromechanics V (2013)">
        <title>Genomic Characterization of the Arsenic-Tolerant Actinobacterium, &lt;i&gt;Rhodococcus erythropolis&lt;/i&gt; S43.</title>
        <authorList>
            <person name="Retamal-Morales G."/>
            <person name="Mehnert M."/>
            <person name="Schwabe R."/>
            <person name="Tischler D."/>
            <person name="Schloemann M."/>
            <person name="Levican G.J."/>
        </authorList>
    </citation>
    <scope>NUCLEOTIDE SEQUENCE [LARGE SCALE GENOMIC DNA]</scope>
    <source>
        <strain evidence="2 3">S43</strain>
    </source>
</reference>
<evidence type="ECO:0000259" key="1">
    <source>
        <dbReference type="Pfam" id="PF22551"/>
    </source>
</evidence>
<dbReference type="InterPro" id="IPR054343">
    <property type="entry name" value="TY-Chap_M"/>
</dbReference>
<protein>
    <recommendedName>
        <fullName evidence="1">TY-Chap central domain-containing protein</fullName>
    </recommendedName>
</protein>
<gene>
    <name evidence="2" type="ORF">BS297_06085</name>
</gene>